<keyword evidence="3" id="KW-1185">Reference proteome</keyword>
<dbReference type="AlphaFoldDB" id="A0A094KNS5"/>
<proteinExistence type="predicted"/>
<feature type="non-terminal residue" evidence="2">
    <location>
        <position position="1"/>
    </location>
</feature>
<evidence type="ECO:0000313" key="2">
    <source>
        <dbReference type="EMBL" id="KFZ51558.1"/>
    </source>
</evidence>
<reference evidence="2 3" key="1">
    <citation type="submission" date="2014-04" db="EMBL/GenBank/DDBJ databases">
        <title>Genome evolution of avian class.</title>
        <authorList>
            <person name="Zhang G."/>
            <person name="Li C."/>
        </authorList>
    </citation>
    <scope>NUCLEOTIDE SEQUENCE [LARGE SCALE GENOMIC DNA]</scope>
    <source>
        <strain evidence="2">BGI_N321</strain>
    </source>
</reference>
<dbReference type="EMBL" id="KL338814">
    <property type="protein sequence ID" value="KFZ51558.1"/>
    <property type="molecule type" value="Genomic_DNA"/>
</dbReference>
<organism evidence="2 3">
    <name type="scientific">Antrostomus carolinensis</name>
    <name type="common">Chuck-will's-widow</name>
    <name type="synonym">Caprimulgus carolinensis</name>
    <dbReference type="NCBI Taxonomy" id="279965"/>
    <lineage>
        <taxon>Eukaryota</taxon>
        <taxon>Metazoa</taxon>
        <taxon>Chordata</taxon>
        <taxon>Craniata</taxon>
        <taxon>Vertebrata</taxon>
        <taxon>Euteleostomi</taxon>
        <taxon>Archelosauria</taxon>
        <taxon>Archosauria</taxon>
        <taxon>Dinosauria</taxon>
        <taxon>Saurischia</taxon>
        <taxon>Theropoda</taxon>
        <taxon>Coelurosauria</taxon>
        <taxon>Aves</taxon>
        <taxon>Neognathae</taxon>
        <taxon>Neoaves</taxon>
        <taxon>Strisores</taxon>
        <taxon>Caprimulgiformes</taxon>
        <taxon>Caprimulgidae</taxon>
        <taxon>Antrostomus</taxon>
    </lineage>
</organism>
<gene>
    <name evidence="2" type="ORF">N321_11608</name>
</gene>
<feature type="compositionally biased region" description="Basic and acidic residues" evidence="1">
    <location>
        <begin position="1"/>
        <end position="14"/>
    </location>
</feature>
<feature type="region of interest" description="Disordered" evidence="1">
    <location>
        <begin position="1"/>
        <end position="51"/>
    </location>
</feature>
<feature type="compositionally biased region" description="Basic and acidic residues" evidence="1">
    <location>
        <begin position="36"/>
        <end position="51"/>
    </location>
</feature>
<evidence type="ECO:0000256" key="1">
    <source>
        <dbReference type="SAM" id="MobiDB-lite"/>
    </source>
</evidence>
<evidence type="ECO:0000313" key="3">
    <source>
        <dbReference type="Proteomes" id="UP000053620"/>
    </source>
</evidence>
<sequence>KKKIPSEKVHEVTEKASQSKGPNVARKDGASAATDSCKDKKTQRNQKPVDKVKERDGVTVYFHAILSKDFKLDPGTHKIFIKAGGISHYASWKDHICELNCTK</sequence>
<dbReference type="Proteomes" id="UP000053620">
    <property type="component" value="Unassembled WGS sequence"/>
</dbReference>
<protein>
    <submittedName>
        <fullName evidence="2">E3 ubiquitin-protein ligase RNF213</fullName>
    </submittedName>
</protein>
<feature type="non-terminal residue" evidence="2">
    <location>
        <position position="103"/>
    </location>
</feature>
<accession>A0A094KNS5</accession>
<name>A0A094KNS5_ANTCR</name>